<evidence type="ECO:0000313" key="2">
    <source>
        <dbReference type="Proteomes" id="UP000659630"/>
    </source>
</evidence>
<name>A0A923I6P9_9FIRM</name>
<dbReference type="AlphaFoldDB" id="A0A923I6P9"/>
<sequence>MIYVCENCKFLFERQGEVFHCPGCGSAHIRPADEEEQRQYIKNRERAR</sequence>
<organism evidence="1 2">
    <name type="scientific">Anaerofilum hominis</name>
    <dbReference type="NCBI Taxonomy" id="2763016"/>
    <lineage>
        <taxon>Bacteria</taxon>
        <taxon>Bacillati</taxon>
        <taxon>Bacillota</taxon>
        <taxon>Clostridia</taxon>
        <taxon>Eubacteriales</taxon>
        <taxon>Oscillospiraceae</taxon>
        <taxon>Anaerofilum</taxon>
    </lineage>
</organism>
<evidence type="ECO:0000313" key="1">
    <source>
        <dbReference type="EMBL" id="MBC5580834.1"/>
    </source>
</evidence>
<proteinExistence type="predicted"/>
<protein>
    <recommendedName>
        <fullName evidence="3">DNA-directed RNA polymerase subunit P</fullName>
    </recommendedName>
</protein>
<comment type="caution">
    <text evidence="1">The sequence shown here is derived from an EMBL/GenBank/DDBJ whole genome shotgun (WGS) entry which is preliminary data.</text>
</comment>
<reference evidence="1" key="1">
    <citation type="submission" date="2020-08" db="EMBL/GenBank/DDBJ databases">
        <title>Genome public.</title>
        <authorList>
            <person name="Liu C."/>
            <person name="Sun Q."/>
        </authorList>
    </citation>
    <scope>NUCLEOTIDE SEQUENCE</scope>
    <source>
        <strain evidence="1">BX8</strain>
    </source>
</reference>
<dbReference type="RefSeq" id="WP_186887158.1">
    <property type="nucleotide sequence ID" value="NZ_JACONZ010000001.1"/>
</dbReference>
<accession>A0A923I6P9</accession>
<gene>
    <name evidence="1" type="ORF">H8S23_04890</name>
</gene>
<keyword evidence="2" id="KW-1185">Reference proteome</keyword>
<dbReference type="SUPFAM" id="SSF161245">
    <property type="entry name" value="Zinc hairpin stack"/>
    <property type="match status" value="1"/>
</dbReference>
<dbReference type="InterPro" id="IPR037275">
    <property type="entry name" value="Znf_CTCHY_sf"/>
</dbReference>
<dbReference type="Proteomes" id="UP000659630">
    <property type="component" value="Unassembled WGS sequence"/>
</dbReference>
<evidence type="ECO:0008006" key="3">
    <source>
        <dbReference type="Google" id="ProtNLM"/>
    </source>
</evidence>
<dbReference type="EMBL" id="JACONZ010000001">
    <property type="protein sequence ID" value="MBC5580834.1"/>
    <property type="molecule type" value="Genomic_DNA"/>
</dbReference>